<dbReference type="EMBL" id="NIBD01000003">
    <property type="protein sequence ID" value="PAB57211.1"/>
    <property type="molecule type" value="Genomic_DNA"/>
</dbReference>
<protein>
    <submittedName>
        <fullName evidence="9">Peptide ABC transporter substrate-binding protein</fullName>
    </submittedName>
</protein>
<dbReference type="GO" id="GO:0043190">
    <property type="term" value="C:ATP-binding cassette (ABC) transporter complex"/>
    <property type="evidence" value="ECO:0007669"/>
    <property type="project" value="InterPro"/>
</dbReference>
<dbReference type="CDD" id="cd08504">
    <property type="entry name" value="PBP2_OppA"/>
    <property type="match status" value="1"/>
</dbReference>
<feature type="signal peptide" evidence="6">
    <location>
        <begin position="1"/>
        <end position="16"/>
    </location>
</feature>
<keyword evidence="4 6" id="KW-0732">Signal</keyword>
<keyword evidence="5" id="KW-0571">Peptide transport</keyword>
<organism evidence="9 10">
    <name type="scientific">Lactobacillus johnsonii</name>
    <dbReference type="NCBI Taxonomy" id="33959"/>
    <lineage>
        <taxon>Bacteria</taxon>
        <taxon>Bacillati</taxon>
        <taxon>Bacillota</taxon>
        <taxon>Bacilli</taxon>
        <taxon>Lactobacillales</taxon>
        <taxon>Lactobacillaceae</taxon>
        <taxon>Lactobacillus</taxon>
    </lineage>
</organism>
<comment type="caution">
    <text evidence="9">The sequence shown here is derived from an EMBL/GenBank/DDBJ whole genome shotgun (WGS) entry which is preliminary data.</text>
</comment>
<dbReference type="GO" id="GO:0030288">
    <property type="term" value="C:outer membrane-bounded periplasmic space"/>
    <property type="evidence" value="ECO:0007669"/>
    <property type="project" value="UniProtKB-ARBA"/>
</dbReference>
<keyword evidence="3" id="KW-0813">Transport</keyword>
<dbReference type="GO" id="GO:0015833">
    <property type="term" value="P:peptide transport"/>
    <property type="evidence" value="ECO:0007669"/>
    <property type="project" value="UniProtKB-KW"/>
</dbReference>
<evidence type="ECO:0000256" key="3">
    <source>
        <dbReference type="ARBA" id="ARBA00022448"/>
    </source>
</evidence>
<dbReference type="Gene3D" id="3.40.190.10">
    <property type="entry name" value="Periplasmic binding protein-like II"/>
    <property type="match status" value="1"/>
</dbReference>
<comment type="similarity">
    <text evidence="2">Belongs to the bacterial solute-binding protein 5 family.</text>
</comment>
<accession>A0A1Z1N8A7</accession>
<feature type="domain" description="Solute-binding protein family 5" evidence="7">
    <location>
        <begin position="76"/>
        <end position="461"/>
    </location>
</feature>
<dbReference type="Gene3D" id="3.10.105.10">
    <property type="entry name" value="Dipeptide-binding Protein, Domain 3"/>
    <property type="match status" value="1"/>
</dbReference>
<feature type="chain" id="PRO_5041161837" evidence="6">
    <location>
        <begin position="17"/>
        <end position="542"/>
    </location>
</feature>
<keyword evidence="5" id="KW-0653">Protein transport</keyword>
<dbReference type="SUPFAM" id="SSF53850">
    <property type="entry name" value="Periplasmic binding protein-like II"/>
    <property type="match status" value="1"/>
</dbReference>
<dbReference type="PANTHER" id="PTHR30290:SF10">
    <property type="entry name" value="PERIPLASMIC OLIGOPEPTIDE-BINDING PROTEIN-RELATED"/>
    <property type="match status" value="1"/>
</dbReference>
<dbReference type="FunFam" id="3.10.105.10:FF:000001">
    <property type="entry name" value="Oligopeptide ABC transporter, oligopeptide-binding protein"/>
    <property type="match status" value="1"/>
</dbReference>
<reference evidence="10 11" key="1">
    <citation type="submission" date="2017-05" db="EMBL/GenBank/DDBJ databases">
        <title>Lactobacillus johnsonii from commercial turkeys.</title>
        <authorList>
            <person name="Johnson T.J."/>
            <person name="Youmans B."/>
        </authorList>
    </citation>
    <scope>NUCLEOTIDE SEQUENCE [LARGE SCALE GENOMIC DNA]</scope>
    <source>
        <strain evidence="9 10">UMNLJ114</strain>
        <strain evidence="8 11">UMNLJ54</strain>
    </source>
</reference>
<proteinExistence type="inferred from homology"/>
<dbReference type="InterPro" id="IPR030678">
    <property type="entry name" value="Peptide/Ni-bd"/>
</dbReference>
<dbReference type="InterPro" id="IPR000914">
    <property type="entry name" value="SBP_5_dom"/>
</dbReference>
<dbReference type="Pfam" id="PF00496">
    <property type="entry name" value="SBP_bac_5"/>
    <property type="match status" value="1"/>
</dbReference>
<evidence type="ECO:0000313" key="10">
    <source>
        <dbReference type="Proteomes" id="UP000216008"/>
    </source>
</evidence>
<comment type="subcellular location">
    <subcellularLocation>
        <location evidence="1">Cell envelope</location>
    </subcellularLocation>
</comment>
<dbReference type="Gene3D" id="3.90.76.10">
    <property type="entry name" value="Dipeptide-binding Protein, Domain 1"/>
    <property type="match status" value="1"/>
</dbReference>
<dbReference type="PIRSF" id="PIRSF002741">
    <property type="entry name" value="MppA"/>
    <property type="match status" value="1"/>
</dbReference>
<evidence type="ECO:0000259" key="7">
    <source>
        <dbReference type="Pfam" id="PF00496"/>
    </source>
</evidence>
<evidence type="ECO:0000256" key="1">
    <source>
        <dbReference type="ARBA" id="ARBA00004196"/>
    </source>
</evidence>
<evidence type="ECO:0000313" key="9">
    <source>
        <dbReference type="EMBL" id="PAB57211.1"/>
    </source>
</evidence>
<dbReference type="PROSITE" id="PS51257">
    <property type="entry name" value="PROKAR_LIPOPROTEIN"/>
    <property type="match status" value="1"/>
</dbReference>
<sequence>MKVKKIFAAVSTAALAAVALTACGKKDNSSSGDQALTWMEKTELQTMDISKATDETGFNQLNNVYEGLYRLGKNSKVENALATKTVESKDGKNWTFTLRKGAKWSNGDPVTAKDFVYSWQRTVDPKTGSQYTSLFSGIENADEITKGKKSPSTLGVKAVGNYKLEVKLEHRIPYFKLLMGFPLFFPQNQKTVEKSGSNYGTASKYQVYNGPFVQKGWTGSNLKWKLVKNDSYWDKKDVKLKSIDYSIQKTPTTAYNLYQSGKLDAAVLDAQGTKQLKNQTGYTIRKKASTQYLSYNMAKRPEFKNAKLRQAISMAIDRQALANALGGANQAAKTLTAPGIVDIKGKDYVDYVETPKSEAYMKHDTKKARELYKEALKELGKTSLTFNLLGYDDDASKKATETLQSQLEDTLKDVNVHVQNIPKKTAIDRMVSGNFDVSFSGWSGDFADPITFLDLLTPDNAMNFGKWDNEKYNSLLADSKTTGDVNKRNHDLEDAEKILLEEQGVSPLFHQQEAWMVKPSVKGVIYNGAGASYNFKHAYVAK</sequence>
<dbReference type="EMBL" id="NIBB01000096">
    <property type="protein sequence ID" value="PAB51927.1"/>
    <property type="molecule type" value="Genomic_DNA"/>
</dbReference>
<evidence type="ECO:0000256" key="6">
    <source>
        <dbReference type="SAM" id="SignalP"/>
    </source>
</evidence>
<evidence type="ECO:0000313" key="11">
    <source>
        <dbReference type="Proteomes" id="UP000216448"/>
    </source>
</evidence>
<gene>
    <name evidence="8" type="ORF">A3P64_09395</name>
    <name evidence="9" type="ORF">A3Q24_00835</name>
</gene>
<evidence type="ECO:0000256" key="4">
    <source>
        <dbReference type="ARBA" id="ARBA00022729"/>
    </source>
</evidence>
<dbReference type="PANTHER" id="PTHR30290">
    <property type="entry name" value="PERIPLASMIC BINDING COMPONENT OF ABC TRANSPORTER"/>
    <property type="match status" value="1"/>
</dbReference>
<evidence type="ECO:0000313" key="8">
    <source>
        <dbReference type="EMBL" id="PAB51927.1"/>
    </source>
</evidence>
<dbReference type="AlphaFoldDB" id="A0A1Z1N8A7"/>
<dbReference type="Proteomes" id="UP000216008">
    <property type="component" value="Unassembled WGS sequence"/>
</dbReference>
<name>A0A1Z1N8A7_LACJH</name>
<dbReference type="GO" id="GO:1904680">
    <property type="term" value="F:peptide transmembrane transporter activity"/>
    <property type="evidence" value="ECO:0007669"/>
    <property type="project" value="TreeGrafter"/>
</dbReference>
<dbReference type="RefSeq" id="WP_087713340.1">
    <property type="nucleotide sequence ID" value="NZ_CP021703.1"/>
</dbReference>
<evidence type="ECO:0000256" key="2">
    <source>
        <dbReference type="ARBA" id="ARBA00005695"/>
    </source>
</evidence>
<dbReference type="InterPro" id="IPR039424">
    <property type="entry name" value="SBP_5"/>
</dbReference>
<dbReference type="FunFam" id="3.90.76.10:FF:000001">
    <property type="entry name" value="Oligopeptide ABC transporter substrate-binding protein"/>
    <property type="match status" value="1"/>
</dbReference>
<dbReference type="Proteomes" id="UP000216448">
    <property type="component" value="Unassembled WGS sequence"/>
</dbReference>
<evidence type="ECO:0000256" key="5">
    <source>
        <dbReference type="ARBA" id="ARBA00022856"/>
    </source>
</evidence>